<feature type="compositionally biased region" description="Acidic residues" evidence="14">
    <location>
        <begin position="117"/>
        <end position="128"/>
    </location>
</feature>
<dbReference type="GO" id="GO:0004519">
    <property type="term" value="F:endonuclease activity"/>
    <property type="evidence" value="ECO:0007669"/>
    <property type="project" value="UniProtKB-KW"/>
</dbReference>
<name>A0A139AKD4_GONPJ</name>
<feature type="signal peptide" evidence="15">
    <location>
        <begin position="1"/>
        <end position="17"/>
    </location>
</feature>
<dbReference type="Pfam" id="PF18826">
    <property type="entry name" value="bVLRF1"/>
    <property type="match status" value="1"/>
</dbReference>
<evidence type="ECO:0000256" key="14">
    <source>
        <dbReference type="SAM" id="MobiDB-lite"/>
    </source>
</evidence>
<evidence type="ECO:0000256" key="9">
    <source>
        <dbReference type="ARBA" id="ARBA00022801"/>
    </source>
</evidence>
<dbReference type="EMBL" id="KQ965748">
    <property type="protein sequence ID" value="KXS17237.1"/>
    <property type="molecule type" value="Genomic_DNA"/>
</dbReference>
<dbReference type="PANTHER" id="PTHR16036">
    <property type="entry name" value="ANKYRIN REPEAT AND ZINC FINGER DOMAIN-CONTAINING PROTEIN 1"/>
    <property type="match status" value="1"/>
</dbReference>
<keyword evidence="7 13" id="KW-0255">Endonuclease</keyword>
<dbReference type="OrthoDB" id="429841at2759"/>
<dbReference type="GO" id="GO:0005737">
    <property type="term" value="C:cytoplasm"/>
    <property type="evidence" value="ECO:0007669"/>
    <property type="project" value="UniProtKB-SubCell"/>
</dbReference>
<dbReference type="InterPro" id="IPR041175">
    <property type="entry name" value="VLRF1/Vms1"/>
</dbReference>
<evidence type="ECO:0000256" key="13">
    <source>
        <dbReference type="PROSITE-ProRule" id="PRU01389"/>
    </source>
</evidence>
<evidence type="ECO:0000256" key="15">
    <source>
        <dbReference type="SAM" id="SignalP"/>
    </source>
</evidence>
<keyword evidence="5" id="KW-0479">Metal-binding</keyword>
<dbReference type="PROSITE" id="PS52044">
    <property type="entry name" value="VLRF1"/>
    <property type="match status" value="1"/>
</dbReference>
<organism evidence="17 18">
    <name type="scientific">Gonapodya prolifera (strain JEL478)</name>
    <name type="common">Monoblepharis prolifera</name>
    <dbReference type="NCBI Taxonomy" id="1344416"/>
    <lineage>
        <taxon>Eukaryota</taxon>
        <taxon>Fungi</taxon>
        <taxon>Fungi incertae sedis</taxon>
        <taxon>Chytridiomycota</taxon>
        <taxon>Chytridiomycota incertae sedis</taxon>
        <taxon>Monoblepharidomycetes</taxon>
        <taxon>Monoblepharidales</taxon>
        <taxon>Gonapodyaceae</taxon>
        <taxon>Gonapodya</taxon>
    </lineage>
</organism>
<keyword evidence="3 13" id="KW-0963">Cytoplasm</keyword>
<feature type="compositionally biased region" description="Low complexity" evidence="14">
    <location>
        <begin position="610"/>
        <end position="619"/>
    </location>
</feature>
<evidence type="ECO:0000256" key="1">
    <source>
        <dbReference type="ARBA" id="ARBA00004496"/>
    </source>
</evidence>
<feature type="region of interest" description="Disordered" evidence="14">
    <location>
        <begin position="563"/>
        <end position="619"/>
    </location>
</feature>
<comment type="similarity">
    <text evidence="2 13">Belongs to the ANKZF1/VMS1 family.</text>
</comment>
<protein>
    <recommendedName>
        <fullName evidence="16">VLRF1 domain-containing protein</fullName>
    </recommendedName>
</protein>
<keyword evidence="10" id="KW-0862">Zinc</keyword>
<evidence type="ECO:0000256" key="7">
    <source>
        <dbReference type="ARBA" id="ARBA00022759"/>
    </source>
</evidence>
<keyword evidence="6" id="KW-0677">Repeat</keyword>
<feature type="region of interest" description="Disordered" evidence="14">
    <location>
        <begin position="169"/>
        <end position="188"/>
    </location>
</feature>
<feature type="compositionally biased region" description="Basic and acidic residues" evidence="14">
    <location>
        <begin position="570"/>
        <end position="600"/>
    </location>
</feature>
<gene>
    <name evidence="17" type="ORF">M427DRAFT_133667</name>
</gene>
<keyword evidence="11" id="KW-0040">ANK repeat</keyword>
<feature type="region of interest" description="Disordered" evidence="14">
    <location>
        <begin position="109"/>
        <end position="145"/>
    </location>
</feature>
<feature type="chain" id="PRO_5007296258" description="VLRF1 domain-containing protein" evidence="15">
    <location>
        <begin position="18"/>
        <end position="693"/>
    </location>
</feature>
<evidence type="ECO:0000313" key="18">
    <source>
        <dbReference type="Proteomes" id="UP000070544"/>
    </source>
</evidence>
<dbReference type="Proteomes" id="UP000070544">
    <property type="component" value="Unassembled WGS sequence"/>
</dbReference>
<dbReference type="OMA" id="AQKTIHR"/>
<evidence type="ECO:0000256" key="12">
    <source>
        <dbReference type="ARBA" id="ARBA00023054"/>
    </source>
</evidence>
<feature type="compositionally biased region" description="Basic and acidic residues" evidence="14">
    <location>
        <begin position="129"/>
        <end position="145"/>
    </location>
</feature>
<dbReference type="InterPro" id="IPR047139">
    <property type="entry name" value="ANKZ1/VMS1"/>
</dbReference>
<keyword evidence="8" id="KW-0863">Zinc-finger</keyword>
<feature type="domain" description="VLRF1" evidence="16">
    <location>
        <begin position="231"/>
        <end position="386"/>
    </location>
</feature>
<evidence type="ECO:0000256" key="8">
    <source>
        <dbReference type="ARBA" id="ARBA00022771"/>
    </source>
</evidence>
<keyword evidence="9 13" id="KW-0378">Hydrolase</keyword>
<feature type="active site" evidence="13">
    <location>
        <position position="286"/>
    </location>
</feature>
<dbReference type="GO" id="GO:0008270">
    <property type="term" value="F:zinc ion binding"/>
    <property type="evidence" value="ECO:0007669"/>
    <property type="project" value="UniProtKB-KW"/>
</dbReference>
<sequence>MSHTVASLSLFVLGSSGLLGSISSSVTVDASVEATLANSDSIEDRTPIPTPSETRESSALSCSACGVLSFETVADQRVHFKSDWHRFNVKRRLKSLQAVSEEVFDDLSDVSSIEGSDSSDNEEDEGDDFTAKDAGQHGRDKSHKMMADITKSRPVFAFPISADGVLPSSSKATDVTGATGPNPTDKPQRDRAVLVYKCLFEYPAPTQTLVERLAALQPPSKAINVSAIATPQRTWTIVLLSSGHFAIATFQLPTTPPSPSNPLSTKPVLSKSFHRYTTRRKQGGSQSTMDSSKGNANSAGAGLRRYNEKALMEEVRGALESAEWKKLIANSERVFYHAAGRGNRQVIFGYEGAVLKELPTLRTLPFPTKRPTLTELQRIFREISTVRVVEVEPAKPTSPSVAPLTPNGAPKNASPDKSQEAAQAPEQEKTLIDPVTQAKLLDFASRGKTPLLTTTLSTLLDRLLPVHSDLTLSALVNSPFKIDSPSSSSNATTTLLHTSSKAAHPDTVTALLDLGANPTKLSRGKTPYELAPDRPTRDVFRRFRARAGEPAWDWRAARVAEPLTPEMEEERDKKEAEKKKKEREKEKARAKEKKEREREAAANTPPTPPSASSKPAASRTILAASAAAPAVRPPASAATEREKRALAAEWRVRAMTGKCVMCGGMIAQGRAFERMGYKYCSTDCVQGHREYIG</sequence>
<dbReference type="Gene3D" id="1.25.40.20">
    <property type="entry name" value="Ankyrin repeat-containing domain"/>
    <property type="match status" value="1"/>
</dbReference>
<evidence type="ECO:0000256" key="6">
    <source>
        <dbReference type="ARBA" id="ARBA00022737"/>
    </source>
</evidence>
<keyword evidence="18" id="KW-1185">Reference proteome</keyword>
<dbReference type="GO" id="GO:0016787">
    <property type="term" value="F:hydrolase activity"/>
    <property type="evidence" value="ECO:0007669"/>
    <property type="project" value="UniProtKB-KW"/>
</dbReference>
<evidence type="ECO:0000256" key="4">
    <source>
        <dbReference type="ARBA" id="ARBA00022722"/>
    </source>
</evidence>
<keyword evidence="15" id="KW-0732">Signal</keyword>
<evidence type="ECO:0000256" key="5">
    <source>
        <dbReference type="ARBA" id="ARBA00022723"/>
    </source>
</evidence>
<evidence type="ECO:0000256" key="3">
    <source>
        <dbReference type="ARBA" id="ARBA00022490"/>
    </source>
</evidence>
<evidence type="ECO:0000313" key="17">
    <source>
        <dbReference type="EMBL" id="KXS17237.1"/>
    </source>
</evidence>
<dbReference type="STRING" id="1344416.A0A139AKD4"/>
<feature type="region of interest" description="Disordered" evidence="14">
    <location>
        <begin position="391"/>
        <end position="431"/>
    </location>
</feature>
<dbReference type="Pfam" id="PF18716">
    <property type="entry name" value="VATC"/>
    <property type="match status" value="1"/>
</dbReference>
<keyword evidence="12" id="KW-0175">Coiled coil</keyword>
<evidence type="ECO:0000256" key="2">
    <source>
        <dbReference type="ARBA" id="ARBA00009262"/>
    </source>
</evidence>
<comment type="domain">
    <text evidence="13">The VLRF1 domain mediates binding to the 60S ribosomal subunit.</text>
</comment>
<feature type="compositionally biased region" description="Polar residues" evidence="14">
    <location>
        <begin position="283"/>
        <end position="298"/>
    </location>
</feature>
<dbReference type="InterPro" id="IPR036770">
    <property type="entry name" value="Ankyrin_rpt-contain_sf"/>
</dbReference>
<keyword evidence="4 13" id="KW-0540">Nuclease</keyword>
<dbReference type="PANTHER" id="PTHR16036:SF2">
    <property type="entry name" value="TRNA ENDONUCLEASE ANKZF1"/>
    <property type="match status" value="1"/>
</dbReference>
<accession>A0A139AKD4</accession>
<comment type="subcellular location">
    <subcellularLocation>
        <location evidence="1">Cytoplasm</location>
    </subcellularLocation>
</comment>
<reference evidence="17 18" key="1">
    <citation type="journal article" date="2015" name="Genome Biol. Evol.">
        <title>Phylogenomic analyses indicate that early fungi evolved digesting cell walls of algal ancestors of land plants.</title>
        <authorList>
            <person name="Chang Y."/>
            <person name="Wang S."/>
            <person name="Sekimoto S."/>
            <person name="Aerts A.L."/>
            <person name="Choi C."/>
            <person name="Clum A."/>
            <person name="LaButti K.M."/>
            <person name="Lindquist E.A."/>
            <person name="Yee Ngan C."/>
            <person name="Ohm R.A."/>
            <person name="Salamov A.A."/>
            <person name="Grigoriev I.V."/>
            <person name="Spatafora J.W."/>
            <person name="Berbee M.L."/>
        </authorList>
    </citation>
    <scope>NUCLEOTIDE SEQUENCE [LARGE SCALE GENOMIC DNA]</scope>
    <source>
        <strain evidence="17 18">JEL478</strain>
    </source>
</reference>
<dbReference type="AlphaFoldDB" id="A0A139AKD4"/>
<proteinExistence type="inferred from homology"/>
<dbReference type="InterPro" id="IPR041540">
    <property type="entry name" value="VATC"/>
</dbReference>
<evidence type="ECO:0000256" key="11">
    <source>
        <dbReference type="ARBA" id="ARBA00023043"/>
    </source>
</evidence>
<feature type="region of interest" description="Disordered" evidence="14">
    <location>
        <begin position="278"/>
        <end position="300"/>
    </location>
</feature>
<evidence type="ECO:0000259" key="16">
    <source>
        <dbReference type="PROSITE" id="PS52044"/>
    </source>
</evidence>
<dbReference type="GO" id="GO:0036503">
    <property type="term" value="P:ERAD pathway"/>
    <property type="evidence" value="ECO:0007669"/>
    <property type="project" value="TreeGrafter"/>
</dbReference>
<evidence type="ECO:0000256" key="10">
    <source>
        <dbReference type="ARBA" id="ARBA00022833"/>
    </source>
</evidence>